<dbReference type="PANTHER" id="PTHR35807">
    <property type="entry name" value="TRANSCRIPTIONAL REGULATOR REDD-RELATED"/>
    <property type="match status" value="1"/>
</dbReference>
<dbReference type="Gene3D" id="1.10.10.10">
    <property type="entry name" value="Winged helix-like DNA-binding domain superfamily/Winged helix DNA-binding domain"/>
    <property type="match status" value="2"/>
</dbReference>
<dbReference type="CDD" id="cd15831">
    <property type="entry name" value="BTAD"/>
    <property type="match status" value="1"/>
</dbReference>
<dbReference type="SUPFAM" id="SSF48452">
    <property type="entry name" value="TPR-like"/>
    <property type="match status" value="3"/>
</dbReference>
<name>A0ABX0Y6W8_9ACTN</name>
<dbReference type="InterPro" id="IPR036388">
    <property type="entry name" value="WH-like_DNA-bd_sf"/>
</dbReference>
<dbReference type="InterPro" id="IPR011990">
    <property type="entry name" value="TPR-like_helical_dom_sf"/>
</dbReference>
<protein>
    <submittedName>
        <fullName evidence="8">Tetratricopeptide repeat protein</fullName>
    </submittedName>
</protein>
<reference evidence="8 9" key="1">
    <citation type="submission" date="2020-03" db="EMBL/GenBank/DDBJ databases">
        <title>WGS of the type strain of Planosporangium spp.</title>
        <authorList>
            <person name="Thawai C."/>
        </authorList>
    </citation>
    <scope>NUCLEOTIDE SEQUENCE [LARGE SCALE GENOMIC DNA]</scope>
    <source>
        <strain evidence="8 9">TBRC 5610</strain>
    </source>
</reference>
<evidence type="ECO:0000256" key="6">
    <source>
        <dbReference type="PROSITE-ProRule" id="PRU01091"/>
    </source>
</evidence>
<dbReference type="PROSITE" id="PS50005">
    <property type="entry name" value="TPR"/>
    <property type="match status" value="3"/>
</dbReference>
<dbReference type="Pfam" id="PF13374">
    <property type="entry name" value="TPR_10"/>
    <property type="match status" value="2"/>
</dbReference>
<dbReference type="InterPro" id="IPR027417">
    <property type="entry name" value="P-loop_NTPase"/>
</dbReference>
<evidence type="ECO:0000313" key="8">
    <source>
        <dbReference type="EMBL" id="NJC73852.1"/>
    </source>
</evidence>
<dbReference type="InterPro" id="IPR016032">
    <property type="entry name" value="Sig_transdc_resp-reg_C-effctor"/>
</dbReference>
<dbReference type="SMART" id="SM00862">
    <property type="entry name" value="Trans_reg_C"/>
    <property type="match status" value="1"/>
</dbReference>
<evidence type="ECO:0000259" key="7">
    <source>
        <dbReference type="PROSITE" id="PS51755"/>
    </source>
</evidence>
<feature type="domain" description="OmpR/PhoB-type" evidence="7">
    <location>
        <begin position="1"/>
        <end position="94"/>
    </location>
</feature>
<dbReference type="Gene3D" id="1.25.40.10">
    <property type="entry name" value="Tetratricopeptide repeat domain"/>
    <property type="match status" value="3"/>
</dbReference>
<dbReference type="SUPFAM" id="SSF46894">
    <property type="entry name" value="C-terminal effector domain of the bipartite response regulators"/>
    <property type="match status" value="1"/>
</dbReference>
<feature type="repeat" description="TPR" evidence="5">
    <location>
        <begin position="798"/>
        <end position="831"/>
    </location>
</feature>
<evidence type="ECO:0000256" key="5">
    <source>
        <dbReference type="PROSITE-ProRule" id="PRU00339"/>
    </source>
</evidence>
<organism evidence="8 9">
    <name type="scientific">Planosporangium thailandense</name>
    <dbReference type="NCBI Taxonomy" id="765197"/>
    <lineage>
        <taxon>Bacteria</taxon>
        <taxon>Bacillati</taxon>
        <taxon>Actinomycetota</taxon>
        <taxon>Actinomycetes</taxon>
        <taxon>Micromonosporales</taxon>
        <taxon>Micromonosporaceae</taxon>
        <taxon>Planosporangium</taxon>
    </lineage>
</organism>
<dbReference type="SMART" id="SM00028">
    <property type="entry name" value="TPR"/>
    <property type="match status" value="6"/>
</dbReference>
<comment type="similarity">
    <text evidence="1">Belongs to the AfsR/DnrI/RedD regulatory family.</text>
</comment>
<dbReference type="InterPro" id="IPR051677">
    <property type="entry name" value="AfsR-DnrI-RedD_regulator"/>
</dbReference>
<keyword evidence="4" id="KW-0804">Transcription</keyword>
<keyword evidence="3 6" id="KW-0238">DNA-binding</keyword>
<dbReference type="PROSITE" id="PS51755">
    <property type="entry name" value="OMPR_PHOB"/>
    <property type="match status" value="1"/>
</dbReference>
<gene>
    <name evidence="8" type="ORF">HC031_29680</name>
</gene>
<keyword evidence="5" id="KW-0802">TPR repeat</keyword>
<feature type="repeat" description="TPR" evidence="5">
    <location>
        <begin position="759"/>
        <end position="792"/>
    </location>
</feature>
<dbReference type="InterPro" id="IPR001867">
    <property type="entry name" value="OmpR/PhoB-type_DNA-bd"/>
</dbReference>
<dbReference type="Pfam" id="PF13424">
    <property type="entry name" value="TPR_12"/>
    <property type="match status" value="2"/>
</dbReference>
<feature type="DNA-binding region" description="OmpR/PhoB-type" evidence="6">
    <location>
        <begin position="1"/>
        <end position="94"/>
    </location>
</feature>
<evidence type="ECO:0000256" key="3">
    <source>
        <dbReference type="ARBA" id="ARBA00023125"/>
    </source>
</evidence>
<dbReference type="Pfam" id="PF03704">
    <property type="entry name" value="BTAD"/>
    <property type="match status" value="1"/>
</dbReference>
<feature type="repeat" description="TPR" evidence="5">
    <location>
        <begin position="878"/>
        <end position="911"/>
    </location>
</feature>
<dbReference type="EMBL" id="JAATVY010000038">
    <property type="protein sequence ID" value="NJC73852.1"/>
    <property type="molecule type" value="Genomic_DNA"/>
</dbReference>
<evidence type="ECO:0000256" key="1">
    <source>
        <dbReference type="ARBA" id="ARBA00005820"/>
    </source>
</evidence>
<dbReference type="InterPro" id="IPR005158">
    <property type="entry name" value="BTAD"/>
</dbReference>
<dbReference type="PANTHER" id="PTHR35807:SF1">
    <property type="entry name" value="TRANSCRIPTIONAL REGULATOR REDD"/>
    <property type="match status" value="1"/>
</dbReference>
<dbReference type="SUPFAM" id="SSF52540">
    <property type="entry name" value="P-loop containing nucleoside triphosphate hydrolases"/>
    <property type="match status" value="1"/>
</dbReference>
<sequence length="1036" mass="113703">MRFGILGALRIRVGDTETTLVAGRERTVLAMLLLYAGKVVPVERLAEAVWGETPPPTMRAQVHSCVSRLRRALRRSGIHDEVIVTDPAGYVARVAASDLDSLVFAQLVADGRRSAAAGRLEEARVHLRAALALWRGPAAAGIGSRQIEIAAAGLEEQRSAVLEDCVDIELRLDLAHELVGELTGLVERFPVRERLRGQLMLALYRVGRQADALAVYRQGRDALADELGLEPGPQLQELHRRILNRDPALLVGDGAEPPTAAPRPAARHALPRDVVDFTGREEQVARLLGFVPADPQEGPATPVIEVIDGMAGTGKTSLAVHVAHLVADRYPDAQLFIDLHGHSDRAPVVPGRALDTLLRQLGIAADRIPERLDERVTLWRSELATRRALVVLDNAADSAQVLPLLPGGSRGLTLVTSRRRLTGLDGVHHLSLDVLDAAESVRLLARVAGDRVDTEPAAAAEVARLCGYLPLALRLAAARLVHRPSWTVGDLADRLRGAGAPLSELAVEGRTVSAAFALSYQHLDESAQRVFRLLGVHPPNGFDAYAAAALADLDVDRADDILEELVDAHLLESPSARRYRLHDLLHEYAWELAVEEEPEVEREAAAGRMIDHYLHTGFRATGFLELTYTRQELELPDPPRGIPDIASEGEAFAWLERERSNAMAVARLAARLGLHRQVCGLARALWIYLWLNGYANELIEIQQLALSSAGALGDEAAVATAHNYLAAGLVRRGHWTDGLEHLHRALAIRRRLGDVPGQAATLSNLGMTYRITGRYPEAVDHFQQQLVLARSLPSDVLSRGLADLGHVYQLLGRYDEALRQHRKHLAMSRQTGNRYQQGLALSEIAAAHVRMGHYRVAVLLLKRVMQLKVEVGNRYGMAESLSDLGSAYRGLGRYTEAVDCQRQALRLMCEVGDPAGECQILNDLGITLRVVGEPGEASEMHRQALTLAERLGLRHHQARAHRGLAEIWEDTDPALAREQWTAALQLFTDLGVPERHEAERRLADLDHGPRRLRVPRQRVVREVPARILRPPHSVGA</sequence>
<dbReference type="InterPro" id="IPR019734">
    <property type="entry name" value="TPR_rpt"/>
</dbReference>
<dbReference type="Pfam" id="PF00486">
    <property type="entry name" value="Trans_reg_C"/>
    <property type="match status" value="1"/>
</dbReference>
<dbReference type="Proteomes" id="UP000722989">
    <property type="component" value="Unassembled WGS sequence"/>
</dbReference>
<proteinExistence type="inferred from homology"/>
<dbReference type="RefSeq" id="WP_167928758.1">
    <property type="nucleotide sequence ID" value="NZ_JAATVY010000038.1"/>
</dbReference>
<evidence type="ECO:0000256" key="2">
    <source>
        <dbReference type="ARBA" id="ARBA00023015"/>
    </source>
</evidence>
<dbReference type="PRINTS" id="PR00364">
    <property type="entry name" value="DISEASERSIST"/>
</dbReference>
<comment type="caution">
    <text evidence="8">The sequence shown here is derived from an EMBL/GenBank/DDBJ whole genome shotgun (WGS) entry which is preliminary data.</text>
</comment>
<dbReference type="Gene3D" id="3.40.50.300">
    <property type="entry name" value="P-loop containing nucleotide triphosphate hydrolases"/>
    <property type="match status" value="1"/>
</dbReference>
<evidence type="ECO:0000313" key="9">
    <source>
        <dbReference type="Proteomes" id="UP000722989"/>
    </source>
</evidence>
<keyword evidence="2" id="KW-0805">Transcription regulation</keyword>
<evidence type="ECO:0000256" key="4">
    <source>
        <dbReference type="ARBA" id="ARBA00023163"/>
    </source>
</evidence>
<accession>A0ABX0Y6W8</accession>
<keyword evidence="9" id="KW-1185">Reference proteome</keyword>
<dbReference type="SMART" id="SM01043">
    <property type="entry name" value="BTAD"/>
    <property type="match status" value="1"/>
</dbReference>